<keyword evidence="3 11" id="KW-0347">Helicase</keyword>
<evidence type="ECO:0000256" key="5">
    <source>
        <dbReference type="ARBA" id="ARBA00038437"/>
    </source>
</evidence>
<dbReference type="InterPro" id="IPR044742">
    <property type="entry name" value="DEAD/DEAH_RhlB"/>
</dbReference>
<dbReference type="EC" id="3.6.4.13" evidence="11"/>
<keyword evidence="1" id="KW-0547">Nucleotide-binding</keyword>
<keyword evidence="12" id="KW-1185">Reference proteome</keyword>
<dbReference type="SMART" id="SM00487">
    <property type="entry name" value="DEXDc"/>
    <property type="match status" value="1"/>
</dbReference>
<evidence type="ECO:0000256" key="2">
    <source>
        <dbReference type="ARBA" id="ARBA00022801"/>
    </source>
</evidence>
<evidence type="ECO:0000256" key="3">
    <source>
        <dbReference type="ARBA" id="ARBA00022806"/>
    </source>
</evidence>
<dbReference type="GO" id="GO:0016787">
    <property type="term" value="F:hydrolase activity"/>
    <property type="evidence" value="ECO:0007669"/>
    <property type="project" value="UniProtKB-KW"/>
</dbReference>
<dbReference type="CDD" id="cd18787">
    <property type="entry name" value="SF2_C_DEAD"/>
    <property type="match status" value="1"/>
</dbReference>
<dbReference type="PROSITE" id="PS51195">
    <property type="entry name" value="Q_MOTIF"/>
    <property type="match status" value="1"/>
</dbReference>
<keyword evidence="2 11" id="KW-0378">Hydrolase</keyword>
<dbReference type="AlphaFoldDB" id="A0A517YRG6"/>
<dbReference type="GO" id="GO:0003724">
    <property type="term" value="F:RNA helicase activity"/>
    <property type="evidence" value="ECO:0007669"/>
    <property type="project" value="UniProtKB-EC"/>
</dbReference>
<name>A0A517YRG6_9BACT</name>
<dbReference type="PANTHER" id="PTHR47959">
    <property type="entry name" value="ATP-DEPENDENT RNA HELICASE RHLE-RELATED"/>
    <property type="match status" value="1"/>
</dbReference>
<evidence type="ECO:0000259" key="10">
    <source>
        <dbReference type="PROSITE" id="PS51195"/>
    </source>
</evidence>
<dbReference type="PROSITE" id="PS51192">
    <property type="entry name" value="HELICASE_ATP_BIND_1"/>
    <property type="match status" value="1"/>
</dbReference>
<dbReference type="KEGG" id="pcor:KS4_08640"/>
<evidence type="ECO:0000313" key="11">
    <source>
        <dbReference type="EMBL" id="QDU32828.1"/>
    </source>
</evidence>
<dbReference type="RefSeq" id="WP_145075000.1">
    <property type="nucleotide sequence ID" value="NZ_CP036425.1"/>
</dbReference>
<feature type="domain" description="Helicase ATP-binding" evidence="8">
    <location>
        <begin position="40"/>
        <end position="209"/>
    </location>
</feature>
<organism evidence="11 12">
    <name type="scientific">Poriferisphaera corsica</name>
    <dbReference type="NCBI Taxonomy" id="2528020"/>
    <lineage>
        <taxon>Bacteria</taxon>
        <taxon>Pseudomonadati</taxon>
        <taxon>Planctomycetota</taxon>
        <taxon>Phycisphaerae</taxon>
        <taxon>Phycisphaerales</taxon>
        <taxon>Phycisphaeraceae</taxon>
        <taxon>Poriferisphaera</taxon>
    </lineage>
</organism>
<dbReference type="OrthoDB" id="9805696at2"/>
<dbReference type="CDD" id="cd00268">
    <property type="entry name" value="DEADc"/>
    <property type="match status" value="1"/>
</dbReference>
<proteinExistence type="inferred from homology"/>
<feature type="compositionally biased region" description="Basic residues" evidence="7">
    <location>
        <begin position="436"/>
        <end position="450"/>
    </location>
</feature>
<dbReference type="EMBL" id="CP036425">
    <property type="protein sequence ID" value="QDU32828.1"/>
    <property type="molecule type" value="Genomic_DNA"/>
</dbReference>
<comment type="similarity">
    <text evidence="5">Belongs to the DEAD box helicase family.</text>
</comment>
<accession>A0A517YRG6</accession>
<dbReference type="PROSITE" id="PS51194">
    <property type="entry name" value="HELICASE_CTER"/>
    <property type="match status" value="1"/>
</dbReference>
<dbReference type="GO" id="GO:0005524">
    <property type="term" value="F:ATP binding"/>
    <property type="evidence" value="ECO:0007669"/>
    <property type="project" value="UniProtKB-KW"/>
</dbReference>
<evidence type="ECO:0000256" key="6">
    <source>
        <dbReference type="PROSITE-ProRule" id="PRU00552"/>
    </source>
</evidence>
<feature type="short sequence motif" description="Q motif" evidence="6">
    <location>
        <begin position="9"/>
        <end position="37"/>
    </location>
</feature>
<dbReference type="InterPro" id="IPR050079">
    <property type="entry name" value="DEAD_box_RNA_helicase"/>
</dbReference>
<evidence type="ECO:0000259" key="8">
    <source>
        <dbReference type="PROSITE" id="PS51192"/>
    </source>
</evidence>
<evidence type="ECO:0000256" key="1">
    <source>
        <dbReference type="ARBA" id="ARBA00022741"/>
    </source>
</evidence>
<evidence type="ECO:0000313" key="12">
    <source>
        <dbReference type="Proteomes" id="UP000317369"/>
    </source>
</evidence>
<dbReference type="Proteomes" id="UP000317369">
    <property type="component" value="Chromosome"/>
</dbReference>
<evidence type="ECO:0000256" key="4">
    <source>
        <dbReference type="ARBA" id="ARBA00022840"/>
    </source>
</evidence>
<dbReference type="SUPFAM" id="SSF52540">
    <property type="entry name" value="P-loop containing nucleoside triphosphate hydrolases"/>
    <property type="match status" value="1"/>
</dbReference>
<dbReference type="InterPro" id="IPR011545">
    <property type="entry name" value="DEAD/DEAH_box_helicase_dom"/>
</dbReference>
<feature type="domain" description="DEAD-box RNA helicase Q" evidence="10">
    <location>
        <begin position="9"/>
        <end position="37"/>
    </location>
</feature>
<evidence type="ECO:0000259" key="9">
    <source>
        <dbReference type="PROSITE" id="PS51194"/>
    </source>
</evidence>
<dbReference type="Pfam" id="PF00270">
    <property type="entry name" value="DEAD"/>
    <property type="match status" value="1"/>
</dbReference>
<dbReference type="Gene3D" id="3.40.50.300">
    <property type="entry name" value="P-loop containing nucleotide triphosphate hydrolases"/>
    <property type="match status" value="2"/>
</dbReference>
<dbReference type="InterPro" id="IPR014001">
    <property type="entry name" value="Helicase_ATP-bd"/>
</dbReference>
<keyword evidence="4" id="KW-0067">ATP-binding</keyword>
<sequence length="450" mass="50704">MSEIFDTSNTFEDLGLRNSVLKGIEKMGFQHPTDIQALLIPAVLSGRDVIGQAKTGTGKTAAFGLPLLHMCEQGVPMQALILTPTRELAAQICSELDQLGEFTPIRSVSIIGGMSMRKQQQAIEEGVEIIVGTPGRVMDLYGRKQINFKNMKHVVLDEVDRMLDIGFRDDIRKILSNVRCEHQTVFVSATIDPEIERLSRSFMKNDAEKLSTVSGSLTVDMVDQKYYTVEGWDKRRLLMHILKHEDPETTVVFCKTKATVQKIADYLRGRKFDVREIHGDLRQKKRNSVMNSMREGKVQVLVASDLAARGLDVEHITHVLNYDLPEDPEIYVHRIGRTARAGRRGFAWSFVTPEQGQLLTNIEILTGAHIEKLEFDEGFKPGPVPKDVLEEREREEARQKRREQDTVRTGPRSLDGLSDDQLSAMFPGGKIPTGASKKKSGGRLRSKRRR</sequence>
<gene>
    <name evidence="11" type="primary">cshA</name>
    <name evidence="11" type="ORF">KS4_08640</name>
</gene>
<dbReference type="GO" id="GO:0005829">
    <property type="term" value="C:cytosol"/>
    <property type="evidence" value="ECO:0007669"/>
    <property type="project" value="TreeGrafter"/>
</dbReference>
<dbReference type="InterPro" id="IPR027417">
    <property type="entry name" value="P-loop_NTPase"/>
</dbReference>
<reference evidence="11 12" key="1">
    <citation type="submission" date="2019-02" db="EMBL/GenBank/DDBJ databases">
        <title>Deep-cultivation of Planctomycetes and their phenomic and genomic characterization uncovers novel biology.</title>
        <authorList>
            <person name="Wiegand S."/>
            <person name="Jogler M."/>
            <person name="Boedeker C."/>
            <person name="Pinto D."/>
            <person name="Vollmers J."/>
            <person name="Rivas-Marin E."/>
            <person name="Kohn T."/>
            <person name="Peeters S.H."/>
            <person name="Heuer A."/>
            <person name="Rast P."/>
            <person name="Oberbeckmann S."/>
            <person name="Bunk B."/>
            <person name="Jeske O."/>
            <person name="Meyerdierks A."/>
            <person name="Storesund J.E."/>
            <person name="Kallscheuer N."/>
            <person name="Luecker S."/>
            <person name="Lage O.M."/>
            <person name="Pohl T."/>
            <person name="Merkel B.J."/>
            <person name="Hornburger P."/>
            <person name="Mueller R.-W."/>
            <person name="Bruemmer F."/>
            <person name="Labrenz M."/>
            <person name="Spormann A.M."/>
            <person name="Op den Camp H."/>
            <person name="Overmann J."/>
            <person name="Amann R."/>
            <person name="Jetten M.S.M."/>
            <person name="Mascher T."/>
            <person name="Medema M.H."/>
            <person name="Devos D.P."/>
            <person name="Kaster A.-K."/>
            <person name="Ovreas L."/>
            <person name="Rohde M."/>
            <person name="Galperin M.Y."/>
            <person name="Jogler C."/>
        </authorList>
    </citation>
    <scope>NUCLEOTIDE SEQUENCE [LARGE SCALE GENOMIC DNA]</scope>
    <source>
        <strain evidence="11 12">KS4</strain>
    </source>
</reference>
<feature type="region of interest" description="Disordered" evidence="7">
    <location>
        <begin position="376"/>
        <end position="450"/>
    </location>
</feature>
<feature type="compositionally biased region" description="Basic and acidic residues" evidence="7">
    <location>
        <begin position="387"/>
        <end position="406"/>
    </location>
</feature>
<dbReference type="InterPro" id="IPR014014">
    <property type="entry name" value="RNA_helicase_DEAD_Q_motif"/>
</dbReference>
<dbReference type="InterPro" id="IPR001650">
    <property type="entry name" value="Helicase_C-like"/>
</dbReference>
<dbReference type="PANTHER" id="PTHR47959:SF1">
    <property type="entry name" value="ATP-DEPENDENT RNA HELICASE DBPA"/>
    <property type="match status" value="1"/>
</dbReference>
<feature type="domain" description="Helicase C-terminal" evidence="9">
    <location>
        <begin position="236"/>
        <end position="397"/>
    </location>
</feature>
<dbReference type="GO" id="GO:0003676">
    <property type="term" value="F:nucleic acid binding"/>
    <property type="evidence" value="ECO:0007669"/>
    <property type="project" value="InterPro"/>
</dbReference>
<protein>
    <submittedName>
        <fullName evidence="11">DEAD-box ATP-dependent RNA helicase CshA</fullName>
        <ecNumber evidence="11">3.6.4.13</ecNumber>
    </submittedName>
</protein>
<evidence type="ECO:0000256" key="7">
    <source>
        <dbReference type="SAM" id="MobiDB-lite"/>
    </source>
</evidence>
<dbReference type="SMART" id="SM00490">
    <property type="entry name" value="HELICc"/>
    <property type="match status" value="1"/>
</dbReference>
<dbReference type="Pfam" id="PF00271">
    <property type="entry name" value="Helicase_C"/>
    <property type="match status" value="1"/>
</dbReference>